<evidence type="ECO:0000313" key="2">
    <source>
        <dbReference type="Proteomes" id="UP000800035"/>
    </source>
</evidence>
<proteinExistence type="predicted"/>
<dbReference type="OrthoDB" id="3778167at2759"/>
<evidence type="ECO:0000313" key="1">
    <source>
        <dbReference type="EMBL" id="KAF1948531.1"/>
    </source>
</evidence>
<dbReference type="Proteomes" id="UP000800035">
    <property type="component" value="Unassembled WGS sequence"/>
</dbReference>
<dbReference type="AlphaFoldDB" id="A0A6A5T7G8"/>
<protein>
    <submittedName>
        <fullName evidence="1">Uncharacterized protein</fullName>
    </submittedName>
</protein>
<gene>
    <name evidence="1" type="ORF">CC80DRAFT_431376</name>
</gene>
<sequence>MGAMRICTYGYNYCGSDLLSIGDYRQDIADALKAAGQPNDAAHIQFSLFNCDGLVSGHIQFLKFCGAERCVNAGSGSDDYCL</sequence>
<organism evidence="1 2">
    <name type="scientific">Byssothecium circinans</name>
    <dbReference type="NCBI Taxonomy" id="147558"/>
    <lineage>
        <taxon>Eukaryota</taxon>
        <taxon>Fungi</taxon>
        <taxon>Dikarya</taxon>
        <taxon>Ascomycota</taxon>
        <taxon>Pezizomycotina</taxon>
        <taxon>Dothideomycetes</taxon>
        <taxon>Pleosporomycetidae</taxon>
        <taxon>Pleosporales</taxon>
        <taxon>Massarineae</taxon>
        <taxon>Massarinaceae</taxon>
        <taxon>Byssothecium</taxon>
    </lineage>
</organism>
<name>A0A6A5T7G8_9PLEO</name>
<keyword evidence="2" id="KW-1185">Reference proteome</keyword>
<dbReference type="EMBL" id="ML977055">
    <property type="protein sequence ID" value="KAF1948531.1"/>
    <property type="molecule type" value="Genomic_DNA"/>
</dbReference>
<reference evidence="1" key="1">
    <citation type="journal article" date="2020" name="Stud. Mycol.">
        <title>101 Dothideomycetes genomes: a test case for predicting lifestyles and emergence of pathogens.</title>
        <authorList>
            <person name="Haridas S."/>
            <person name="Albert R."/>
            <person name="Binder M."/>
            <person name="Bloem J."/>
            <person name="Labutti K."/>
            <person name="Salamov A."/>
            <person name="Andreopoulos B."/>
            <person name="Baker S."/>
            <person name="Barry K."/>
            <person name="Bills G."/>
            <person name="Bluhm B."/>
            <person name="Cannon C."/>
            <person name="Castanera R."/>
            <person name="Culley D."/>
            <person name="Daum C."/>
            <person name="Ezra D."/>
            <person name="Gonzalez J."/>
            <person name="Henrissat B."/>
            <person name="Kuo A."/>
            <person name="Liang C."/>
            <person name="Lipzen A."/>
            <person name="Lutzoni F."/>
            <person name="Magnuson J."/>
            <person name="Mondo S."/>
            <person name="Nolan M."/>
            <person name="Ohm R."/>
            <person name="Pangilinan J."/>
            <person name="Park H.-J."/>
            <person name="Ramirez L."/>
            <person name="Alfaro M."/>
            <person name="Sun H."/>
            <person name="Tritt A."/>
            <person name="Yoshinaga Y."/>
            <person name="Zwiers L.-H."/>
            <person name="Turgeon B."/>
            <person name="Goodwin S."/>
            <person name="Spatafora J."/>
            <person name="Crous P."/>
            <person name="Grigoriev I."/>
        </authorList>
    </citation>
    <scope>NUCLEOTIDE SEQUENCE</scope>
    <source>
        <strain evidence="1">CBS 675.92</strain>
    </source>
</reference>
<accession>A0A6A5T7G8</accession>